<keyword evidence="4" id="KW-1185">Reference proteome</keyword>
<dbReference type="Pfam" id="PF08486">
    <property type="entry name" value="SpoIID"/>
    <property type="match status" value="1"/>
</dbReference>
<dbReference type="EMBL" id="JAUSTP010000003">
    <property type="protein sequence ID" value="MDQ0188992.1"/>
    <property type="molecule type" value="Genomic_DNA"/>
</dbReference>
<feature type="chain" id="PRO_5046588546" evidence="1">
    <location>
        <begin position="37"/>
        <end position="220"/>
    </location>
</feature>
<dbReference type="InterPro" id="IPR013693">
    <property type="entry name" value="SpoIID/LytB_N"/>
</dbReference>
<evidence type="ECO:0000256" key="1">
    <source>
        <dbReference type="SAM" id="SignalP"/>
    </source>
</evidence>
<name>A0ABT9XFC5_9BACL</name>
<evidence type="ECO:0000313" key="4">
    <source>
        <dbReference type="Proteomes" id="UP001232973"/>
    </source>
</evidence>
<feature type="signal peptide" evidence="1">
    <location>
        <begin position="1"/>
        <end position="36"/>
    </location>
</feature>
<dbReference type="RefSeq" id="WP_274456417.1">
    <property type="nucleotide sequence ID" value="NZ_CP067097.1"/>
</dbReference>
<accession>A0ABT9XFC5</accession>
<sequence>MSDQQRLRRRTPVRRLWFGLAAAAVTLVCTGVPAHAQQVYTIDNTAEPSVIRVAIRGLNPNGEPDPRGRIQWVQTVPFEQYCEDVLPNEWVPSWNIEALKAGAMAIKMFAWYHHLHPVSIDGFTFDVDNTVNFQTFRYLSRQPDTNQAVMAIRPYAYVKPDGEIIELNYRAGNENDPNWQYRNAQKMAQWGSEYWAERGRDYVQILQFYYIDRTLRQYRS</sequence>
<gene>
    <name evidence="3" type="ORF">J2S03_000806</name>
</gene>
<feature type="domain" description="Sporulation stage II protein D amidase enhancer LytB N-terminal" evidence="2">
    <location>
        <begin position="68"/>
        <end position="149"/>
    </location>
</feature>
<dbReference type="Proteomes" id="UP001232973">
    <property type="component" value="Unassembled WGS sequence"/>
</dbReference>
<comment type="caution">
    <text evidence="3">The sequence shown here is derived from an EMBL/GenBank/DDBJ whole genome shotgun (WGS) entry which is preliminary data.</text>
</comment>
<evidence type="ECO:0000259" key="2">
    <source>
        <dbReference type="Pfam" id="PF08486"/>
    </source>
</evidence>
<protein>
    <submittedName>
        <fullName evidence="3">Peptidoglycan hydrolase-like amidase</fullName>
    </submittedName>
</protein>
<organism evidence="3 4">
    <name type="scientific">Alicyclobacillus cycloheptanicus</name>
    <dbReference type="NCBI Taxonomy" id="1457"/>
    <lineage>
        <taxon>Bacteria</taxon>
        <taxon>Bacillati</taxon>
        <taxon>Bacillota</taxon>
        <taxon>Bacilli</taxon>
        <taxon>Bacillales</taxon>
        <taxon>Alicyclobacillaceae</taxon>
        <taxon>Alicyclobacillus</taxon>
    </lineage>
</organism>
<proteinExistence type="predicted"/>
<reference evidence="3 4" key="1">
    <citation type="submission" date="2023-07" db="EMBL/GenBank/DDBJ databases">
        <title>Genomic Encyclopedia of Type Strains, Phase IV (KMG-IV): sequencing the most valuable type-strain genomes for metagenomic binning, comparative biology and taxonomic classification.</title>
        <authorList>
            <person name="Goeker M."/>
        </authorList>
    </citation>
    <scope>NUCLEOTIDE SEQUENCE [LARGE SCALE GENOMIC DNA]</scope>
    <source>
        <strain evidence="3 4">DSM 4006</strain>
    </source>
</reference>
<evidence type="ECO:0000313" key="3">
    <source>
        <dbReference type="EMBL" id="MDQ0188992.1"/>
    </source>
</evidence>
<keyword evidence="1" id="KW-0732">Signal</keyword>